<feature type="compositionally biased region" description="Basic and acidic residues" evidence="1">
    <location>
        <begin position="595"/>
        <end position="620"/>
    </location>
</feature>
<dbReference type="VEuPathDB" id="FungiDB:RhiirFUN_008284"/>
<reference evidence="2 3" key="1">
    <citation type="submission" date="2016-04" db="EMBL/GenBank/DDBJ databases">
        <title>Genome analyses suggest a sexual origin of heterokaryosis in a supposedly ancient asexual fungus.</title>
        <authorList>
            <person name="Ropars J."/>
            <person name="Sedzielewska K."/>
            <person name="Noel J."/>
            <person name="Charron P."/>
            <person name="Farinelli L."/>
            <person name="Marton T."/>
            <person name="Kruger M."/>
            <person name="Pelin A."/>
            <person name="Brachmann A."/>
            <person name="Corradi N."/>
        </authorList>
    </citation>
    <scope>NUCLEOTIDE SEQUENCE [LARGE SCALE GENOMIC DNA]</scope>
    <source>
        <strain evidence="2 3">A5</strain>
    </source>
</reference>
<name>A0A2N0NYZ6_9GLOM</name>
<dbReference type="VEuPathDB" id="FungiDB:FUN_021420"/>
<dbReference type="VEuPathDB" id="FungiDB:RhiirFUN_005813"/>
<dbReference type="VEuPathDB" id="FungiDB:RhiirA1_447023"/>
<evidence type="ECO:0000313" key="3">
    <source>
        <dbReference type="Proteomes" id="UP000232722"/>
    </source>
</evidence>
<dbReference type="VEuPathDB" id="FungiDB:RhiirA1_396618"/>
<proteinExistence type="predicted"/>
<sequence length="649" mass="75733">MNHLNQKYFETETNLDAEDDTESEIAVFTRDTKIKDVRYSLVPIEYPETSEEEVAYIYHIENWEDPKAVFRDIQYSLCDDSGSFSNVGCPFFGKDMDDPENKKWIQVKKAIKHCGDIKTYQLAGPNILKALHTKVNFETNPFICEDDYNNTSENRITRILTQTMIQIAICCTLQVVIRNIVGLTQKLELKRLPCSVEFKMLTPLNLQRFSFVILISKGIHTHPPPPLSKTSTCIKSELRKLIENSKEQLINITAQQLVSGHLLKSVFGTEMVAEIHASLNNIDKLRYLIARVHNQQHPHGQGILGVVYDFYQNTKEIKNYIQKISFFNDGHIMILCMTNEQAAKCIEFKYFEVDLSFKRVYGDINEFEFNAYEEKSRTIITFCRIFTNIATKEAYQKMFETFFEIVKKLSNKPAHFRHIHSDSWVCVLADLNQVQALGLGKAMKKMDPTRKAKEHLQYVFKSCHIYYKKNVDHYPYCADTKHDMLEILKANSSEEINQIFGQIKMRNEDGIQNWLEYYQKPWVLGSLTYHYSLMSYEDWQTTPFDTNIAESAHAMINRTGKSLKLKIAILRGWKHDECIYKRIKIHQQIGIPMSSKDKSDFGKKMQANKRSENYPKEQPVKESNALQKRQRLIMMMTTLKWKLKSARSH</sequence>
<protein>
    <recommendedName>
        <fullName evidence="4">MULE transposase domain-containing protein</fullName>
    </recommendedName>
</protein>
<evidence type="ECO:0008006" key="4">
    <source>
        <dbReference type="Google" id="ProtNLM"/>
    </source>
</evidence>
<reference evidence="2 3" key="2">
    <citation type="submission" date="2017-09" db="EMBL/GenBank/DDBJ databases">
        <title>Extensive intraspecific genome diversity in a model arbuscular mycorrhizal fungus.</title>
        <authorList>
            <person name="Chen E.C."/>
            <person name="Morin E."/>
            <person name="Beaudet D."/>
            <person name="Noel J."/>
            <person name="Ndikumana S."/>
            <person name="Charron P."/>
            <person name="St-Onge C."/>
            <person name="Giorgi J."/>
            <person name="Grigoriev I.V."/>
            <person name="Roux C."/>
            <person name="Martin F.M."/>
            <person name="Corradi N."/>
        </authorList>
    </citation>
    <scope>NUCLEOTIDE SEQUENCE [LARGE SCALE GENOMIC DNA]</scope>
    <source>
        <strain evidence="2 3">A5</strain>
    </source>
</reference>
<organism evidence="2 3">
    <name type="scientific">Rhizophagus irregularis</name>
    <dbReference type="NCBI Taxonomy" id="588596"/>
    <lineage>
        <taxon>Eukaryota</taxon>
        <taxon>Fungi</taxon>
        <taxon>Fungi incertae sedis</taxon>
        <taxon>Mucoromycota</taxon>
        <taxon>Glomeromycotina</taxon>
        <taxon>Glomeromycetes</taxon>
        <taxon>Glomerales</taxon>
        <taxon>Glomeraceae</taxon>
        <taxon>Rhizophagus</taxon>
    </lineage>
</organism>
<dbReference type="VEuPathDB" id="FungiDB:FUN_003298"/>
<feature type="region of interest" description="Disordered" evidence="1">
    <location>
        <begin position="594"/>
        <end position="624"/>
    </location>
</feature>
<gene>
    <name evidence="2" type="ORF">RhiirA5_382915</name>
</gene>
<evidence type="ECO:0000256" key="1">
    <source>
        <dbReference type="SAM" id="MobiDB-lite"/>
    </source>
</evidence>
<evidence type="ECO:0000313" key="2">
    <source>
        <dbReference type="EMBL" id="PKB99794.1"/>
    </source>
</evidence>
<dbReference type="AlphaFoldDB" id="A0A2N0NYZ6"/>
<dbReference type="Proteomes" id="UP000232722">
    <property type="component" value="Unassembled WGS sequence"/>
</dbReference>
<dbReference type="EMBL" id="LLXJ01002073">
    <property type="protein sequence ID" value="PKB99794.1"/>
    <property type="molecule type" value="Genomic_DNA"/>
</dbReference>
<accession>A0A2N0NYZ6</accession>
<dbReference type="VEuPathDB" id="FungiDB:RhiirA1_403376"/>
<comment type="caution">
    <text evidence="2">The sequence shown here is derived from an EMBL/GenBank/DDBJ whole genome shotgun (WGS) entry which is preliminary data.</text>
</comment>